<keyword evidence="2" id="KW-1185">Reference proteome</keyword>
<dbReference type="Proteomes" id="UP001054902">
    <property type="component" value="Unassembled WGS sequence"/>
</dbReference>
<evidence type="ECO:0000313" key="1">
    <source>
        <dbReference type="EMBL" id="GFH46789.1"/>
    </source>
</evidence>
<proteinExistence type="predicted"/>
<reference evidence="1 2" key="1">
    <citation type="journal article" date="2021" name="Sci. Rep.">
        <title>The genome of the diatom Chaetoceros tenuissimus carries an ancient integrated fragment of an extant virus.</title>
        <authorList>
            <person name="Hongo Y."/>
            <person name="Kimura K."/>
            <person name="Takaki Y."/>
            <person name="Yoshida Y."/>
            <person name="Baba S."/>
            <person name="Kobayashi G."/>
            <person name="Nagasaki K."/>
            <person name="Hano T."/>
            <person name="Tomaru Y."/>
        </authorList>
    </citation>
    <scope>NUCLEOTIDE SEQUENCE [LARGE SCALE GENOMIC DNA]</scope>
    <source>
        <strain evidence="1 2">NIES-3715</strain>
    </source>
</reference>
<dbReference type="EMBL" id="BLLK01000022">
    <property type="protein sequence ID" value="GFH46789.1"/>
    <property type="molecule type" value="Genomic_DNA"/>
</dbReference>
<organism evidence="1 2">
    <name type="scientific">Chaetoceros tenuissimus</name>
    <dbReference type="NCBI Taxonomy" id="426638"/>
    <lineage>
        <taxon>Eukaryota</taxon>
        <taxon>Sar</taxon>
        <taxon>Stramenopiles</taxon>
        <taxon>Ochrophyta</taxon>
        <taxon>Bacillariophyta</taxon>
        <taxon>Coscinodiscophyceae</taxon>
        <taxon>Chaetocerotophycidae</taxon>
        <taxon>Chaetocerotales</taxon>
        <taxon>Chaetocerotaceae</taxon>
        <taxon>Chaetoceros</taxon>
    </lineage>
</organism>
<evidence type="ECO:0000313" key="2">
    <source>
        <dbReference type="Proteomes" id="UP001054902"/>
    </source>
</evidence>
<sequence length="560" mass="63511">MMGFDLEKKNANICLRPRKEKPKESASGLKDHIDFRLELIRSLRQSCDLMGELALAYRLAAFFLIRYQYTKNSKTDLNASKARNRAFLTMLVSLRKIYKFLMGINSGDEVGKNIRDYFGFDDGHKLSKQVKMTPAIELVFDITTLLTESENGHGLSDKGRQSELLETMLKLDKSFKAEHGGLMELLFRQMLENDKKWFNQSDQRKKHQLQKITARKENLSGGLASILPKTSLECFKALETIISLRIEHRNQIEILSKIVSSSPTMSRAQRIGSPSSKFRYDDFAREQDNMKLIIKGCQLLSKLLDVHISSVPSIDSNKIHAARSIEQLGLYLLHFLLENDPFPQSTGDHQIHPMSTLNESNLMCTCLASILLASKAVDSPISLRRLVNYSKVPSVVGDTKNTKPISVNLLKTYERHLMNAHAYDIPGLSSLPISQVEEISEMYKLQANDRVKFRQVFRHAAYQYSPCCLIENPFLVALAVFHFGCNHLELMRVPSITNILDKEEQKLVETISDHMKAVHLFSQTEKSNVDGTSPSRTPTLGEESILSLNALVDQLNFITT</sequence>
<accession>A0AAD3H1U2</accession>
<protein>
    <submittedName>
        <fullName evidence="1">Uncharacterized protein</fullName>
    </submittedName>
</protein>
<name>A0AAD3H1U2_9STRA</name>
<gene>
    <name evidence="1" type="ORF">CTEN210_03263</name>
</gene>
<dbReference type="AlphaFoldDB" id="A0AAD3H1U2"/>
<comment type="caution">
    <text evidence="1">The sequence shown here is derived from an EMBL/GenBank/DDBJ whole genome shotgun (WGS) entry which is preliminary data.</text>
</comment>